<feature type="compositionally biased region" description="Basic and acidic residues" evidence="1">
    <location>
        <begin position="447"/>
        <end position="468"/>
    </location>
</feature>
<feature type="compositionally biased region" description="Polar residues" evidence="1">
    <location>
        <begin position="228"/>
        <end position="241"/>
    </location>
</feature>
<accession>A0A9P4J5X8</accession>
<feature type="compositionally biased region" description="Basic and acidic residues" evidence="1">
    <location>
        <begin position="556"/>
        <end position="565"/>
    </location>
</feature>
<feature type="compositionally biased region" description="Polar residues" evidence="1">
    <location>
        <begin position="415"/>
        <end position="424"/>
    </location>
</feature>
<dbReference type="EMBL" id="ML996085">
    <property type="protein sequence ID" value="KAF2152974.1"/>
    <property type="molecule type" value="Genomic_DNA"/>
</dbReference>
<dbReference type="OrthoDB" id="5423516at2759"/>
<organism evidence="3 4">
    <name type="scientific">Myriangium duriaei CBS 260.36</name>
    <dbReference type="NCBI Taxonomy" id="1168546"/>
    <lineage>
        <taxon>Eukaryota</taxon>
        <taxon>Fungi</taxon>
        <taxon>Dikarya</taxon>
        <taxon>Ascomycota</taxon>
        <taxon>Pezizomycotina</taxon>
        <taxon>Dothideomycetes</taxon>
        <taxon>Dothideomycetidae</taxon>
        <taxon>Myriangiales</taxon>
        <taxon>Myriangiaceae</taxon>
        <taxon>Myriangium</taxon>
    </lineage>
</organism>
<keyword evidence="4" id="KW-1185">Reference proteome</keyword>
<feature type="region of interest" description="Disordered" evidence="1">
    <location>
        <begin position="389"/>
        <end position="565"/>
    </location>
</feature>
<feature type="domain" description="DUF7918" evidence="2">
    <location>
        <begin position="11"/>
        <end position="156"/>
    </location>
</feature>
<comment type="caution">
    <text evidence="3">The sequence shown here is derived from an EMBL/GenBank/DDBJ whole genome shotgun (WGS) entry which is preliminary data.</text>
</comment>
<dbReference type="Proteomes" id="UP000799439">
    <property type="component" value="Unassembled WGS sequence"/>
</dbReference>
<evidence type="ECO:0000256" key="1">
    <source>
        <dbReference type="SAM" id="MobiDB-lite"/>
    </source>
</evidence>
<protein>
    <recommendedName>
        <fullName evidence="2">DUF7918 domain-containing protein</fullName>
    </recommendedName>
</protein>
<dbReference type="Pfam" id="PF25534">
    <property type="entry name" value="DUF7918"/>
    <property type="match status" value="1"/>
</dbReference>
<reference evidence="3" key="1">
    <citation type="journal article" date="2020" name="Stud. Mycol.">
        <title>101 Dothideomycetes genomes: a test case for predicting lifestyles and emergence of pathogens.</title>
        <authorList>
            <person name="Haridas S."/>
            <person name="Albert R."/>
            <person name="Binder M."/>
            <person name="Bloem J."/>
            <person name="Labutti K."/>
            <person name="Salamov A."/>
            <person name="Andreopoulos B."/>
            <person name="Baker S."/>
            <person name="Barry K."/>
            <person name="Bills G."/>
            <person name="Bluhm B."/>
            <person name="Cannon C."/>
            <person name="Castanera R."/>
            <person name="Culley D."/>
            <person name="Daum C."/>
            <person name="Ezra D."/>
            <person name="Gonzalez J."/>
            <person name="Henrissat B."/>
            <person name="Kuo A."/>
            <person name="Liang C."/>
            <person name="Lipzen A."/>
            <person name="Lutzoni F."/>
            <person name="Magnuson J."/>
            <person name="Mondo S."/>
            <person name="Nolan M."/>
            <person name="Ohm R."/>
            <person name="Pangilinan J."/>
            <person name="Park H.-J."/>
            <person name="Ramirez L."/>
            <person name="Alfaro M."/>
            <person name="Sun H."/>
            <person name="Tritt A."/>
            <person name="Yoshinaga Y."/>
            <person name="Zwiers L.-H."/>
            <person name="Turgeon B."/>
            <person name="Goodwin S."/>
            <person name="Spatafora J."/>
            <person name="Crous P."/>
            <person name="Grigoriev I."/>
        </authorList>
    </citation>
    <scope>NUCLEOTIDE SEQUENCE</scope>
    <source>
        <strain evidence="3">CBS 260.36</strain>
    </source>
</reference>
<evidence type="ECO:0000259" key="2">
    <source>
        <dbReference type="Pfam" id="PF25534"/>
    </source>
</evidence>
<feature type="compositionally biased region" description="Polar residues" evidence="1">
    <location>
        <begin position="519"/>
        <end position="555"/>
    </location>
</feature>
<feature type="region of interest" description="Disordered" evidence="1">
    <location>
        <begin position="228"/>
        <end position="247"/>
    </location>
</feature>
<sequence length="565" mass="62518">MPDLNGMRCTVETGSENSILQEFARSYSNQKVECFIAVPKEDSSFCIHFTTTGYVGPGLAIFVFIDGQYQANRNQTGTLFPLNPTQVSALEIDIRIRQKEEPEPDGKFIVGREWRFSNLRTVSSGDVPHIDQCLMENLGTIEVVVLRCVAASPLRPYSGTDIGSLDGAGDRHGWANNVSTDATSRTSVHSLGVNTHSKRSQTAHSNAPSETGVIEYGKWAAENPLKGKSTSIANKSRQSGRPRNENIAEVQGYSTWAKRKQGSARTAAPAWTMLQYDLAPLQAEPATTTNTKPYWNNWNSGGRGYGGSHEEVVAARTRRPKDPYSSPEYEQPLIYAGFAASRRLSQQATTGKGARYLHARARPVYLDSMNAPFGVFTFHYRSSDFFEEPQLSPTTSKKGSIPRHQRSTTRSRTSWMKNENQAAAQQDGWGNSKAESTILKAASKSQKGWDNHAIKSPKSQDDRGREPQSFKQQDGWGQETQSSRSQKAWDIDSRASKSQNDWGRGSKSKAAKSVRDSIQKSVNNWDDGNQGSVKSARQSSVKNKANSDQGWNADNNARDAEITEW</sequence>
<feature type="compositionally biased region" description="Basic residues" evidence="1">
    <location>
        <begin position="400"/>
        <end position="409"/>
    </location>
</feature>
<evidence type="ECO:0000313" key="3">
    <source>
        <dbReference type="EMBL" id="KAF2152974.1"/>
    </source>
</evidence>
<evidence type="ECO:0000313" key="4">
    <source>
        <dbReference type="Proteomes" id="UP000799439"/>
    </source>
</evidence>
<proteinExistence type="predicted"/>
<name>A0A9P4J5X8_9PEZI</name>
<dbReference type="AlphaFoldDB" id="A0A9P4J5X8"/>
<dbReference type="InterPro" id="IPR057678">
    <property type="entry name" value="DUF7918"/>
</dbReference>
<gene>
    <name evidence="3" type="ORF">K461DRAFT_312475</name>
</gene>